<accession>A0A151X7X8</accession>
<proteinExistence type="predicted"/>
<gene>
    <name evidence="1" type="ORF">ALC60_04661</name>
</gene>
<keyword evidence="2" id="KW-1185">Reference proteome</keyword>
<dbReference type="AlphaFoldDB" id="A0A151X7X8"/>
<evidence type="ECO:0000313" key="1">
    <source>
        <dbReference type="EMBL" id="KYQ56388.1"/>
    </source>
</evidence>
<dbReference type="STRING" id="64791.A0A151X7X8"/>
<dbReference type="Proteomes" id="UP000075809">
    <property type="component" value="Unassembled WGS sequence"/>
</dbReference>
<reference evidence="1 2" key="1">
    <citation type="submission" date="2015-09" db="EMBL/GenBank/DDBJ databases">
        <title>Trachymyrmex zeteki WGS genome.</title>
        <authorList>
            <person name="Nygaard S."/>
            <person name="Hu H."/>
            <person name="Boomsma J."/>
            <person name="Zhang G."/>
        </authorList>
    </citation>
    <scope>NUCLEOTIDE SEQUENCE [LARGE SCALE GENOMIC DNA]</scope>
    <source>
        <strain evidence="1">Tzet28-1</strain>
        <tissue evidence="1">Whole body</tissue>
    </source>
</reference>
<protein>
    <recommendedName>
        <fullName evidence="3">HAT C-terminal dimerisation domain-containing protein</fullName>
    </recommendedName>
</protein>
<feature type="non-terminal residue" evidence="1">
    <location>
        <position position="1"/>
    </location>
</feature>
<evidence type="ECO:0008006" key="3">
    <source>
        <dbReference type="Google" id="ProtNLM"/>
    </source>
</evidence>
<dbReference type="EMBL" id="KQ982439">
    <property type="protein sequence ID" value="KYQ56388.1"/>
    <property type="molecule type" value="Genomic_DNA"/>
</dbReference>
<sequence length="72" mass="8579">DIEVLSYLEDKSKELDILNLYPHVKQIFFKYDTSLSLSAPVERFFICGQQILIPCRNCLLDEMYKKFLFVKK</sequence>
<evidence type="ECO:0000313" key="2">
    <source>
        <dbReference type="Proteomes" id="UP000075809"/>
    </source>
</evidence>
<name>A0A151X7X8_9HYME</name>
<organism evidence="1 2">
    <name type="scientific">Mycetomoellerius zeteki</name>
    <dbReference type="NCBI Taxonomy" id="64791"/>
    <lineage>
        <taxon>Eukaryota</taxon>
        <taxon>Metazoa</taxon>
        <taxon>Ecdysozoa</taxon>
        <taxon>Arthropoda</taxon>
        <taxon>Hexapoda</taxon>
        <taxon>Insecta</taxon>
        <taxon>Pterygota</taxon>
        <taxon>Neoptera</taxon>
        <taxon>Endopterygota</taxon>
        <taxon>Hymenoptera</taxon>
        <taxon>Apocrita</taxon>
        <taxon>Aculeata</taxon>
        <taxon>Formicoidea</taxon>
        <taxon>Formicidae</taxon>
        <taxon>Myrmicinae</taxon>
        <taxon>Mycetomoellerius</taxon>
    </lineage>
</organism>